<accession>A0A1Y0IP85</accession>
<proteinExistence type="predicted"/>
<reference evidence="3" key="1">
    <citation type="submission" date="2017-05" db="EMBL/GenBank/DDBJ databases">
        <authorList>
            <person name="Sung H."/>
        </authorList>
    </citation>
    <scope>NUCLEOTIDE SEQUENCE [LARGE SCALE GENOMIC DNA]</scope>
    <source>
        <strain evidence="3">AR23208</strain>
    </source>
</reference>
<feature type="transmembrane region" description="Helical" evidence="1">
    <location>
        <begin position="69"/>
        <end position="89"/>
    </location>
</feature>
<dbReference type="RefSeq" id="WP_087457179.1">
    <property type="nucleotide sequence ID" value="NZ_CP021434.1"/>
</dbReference>
<dbReference type="AlphaFoldDB" id="A0A1Y0IP85"/>
<protein>
    <submittedName>
        <fullName evidence="2">Uncharacterized protein</fullName>
    </submittedName>
</protein>
<dbReference type="OrthoDB" id="2382305at2"/>
<keyword evidence="1" id="KW-1133">Transmembrane helix</keyword>
<dbReference type="Proteomes" id="UP000195437">
    <property type="component" value="Chromosome"/>
</dbReference>
<evidence type="ECO:0000256" key="1">
    <source>
        <dbReference type="SAM" id="Phobius"/>
    </source>
</evidence>
<name>A0A1Y0IP85_9BACL</name>
<evidence type="ECO:0000313" key="3">
    <source>
        <dbReference type="Proteomes" id="UP000195437"/>
    </source>
</evidence>
<evidence type="ECO:0000313" key="2">
    <source>
        <dbReference type="EMBL" id="ARU61809.1"/>
    </source>
</evidence>
<keyword evidence="3" id="KW-1185">Reference proteome</keyword>
<sequence>MAMSYQHARGYLGKTVVAHCHDGRHIGVVRNVTRDGIWLERMGGQVSAESNMLRVETADRAGQVDAQEVFWPLLFLPFATMFALSPWYGGYGYYW</sequence>
<keyword evidence="1" id="KW-0812">Transmembrane</keyword>
<dbReference type="KEGG" id="tum:CBW65_12795"/>
<dbReference type="EMBL" id="CP021434">
    <property type="protein sequence ID" value="ARU61809.1"/>
    <property type="molecule type" value="Genomic_DNA"/>
</dbReference>
<gene>
    <name evidence="2" type="ORF">CBW65_12795</name>
</gene>
<keyword evidence="1" id="KW-0472">Membrane</keyword>
<organism evidence="2 3">
    <name type="scientific">Tumebacillus avium</name>
    <dbReference type="NCBI Taxonomy" id="1903704"/>
    <lineage>
        <taxon>Bacteria</taxon>
        <taxon>Bacillati</taxon>
        <taxon>Bacillota</taxon>
        <taxon>Bacilli</taxon>
        <taxon>Bacillales</taxon>
        <taxon>Alicyclobacillaceae</taxon>
        <taxon>Tumebacillus</taxon>
    </lineage>
</organism>